<protein>
    <recommendedName>
        <fullName evidence="4">Competence protein</fullName>
    </recommendedName>
</protein>
<sequence>MGKRNKSKRFVQQGVDAVSKHDDRIPYHTTYAEAEAQKMANVKESSLGGI</sequence>
<proteinExistence type="predicted"/>
<reference evidence="2 3" key="1">
    <citation type="submission" date="2024-09" db="EMBL/GenBank/DDBJ databases">
        <authorList>
            <person name="Sun Q."/>
            <person name="Mori K."/>
        </authorList>
    </citation>
    <scope>NUCLEOTIDE SEQUENCE [LARGE SCALE GENOMIC DNA]</scope>
    <source>
        <strain evidence="2 3">CGMCC 1.9126</strain>
    </source>
</reference>
<gene>
    <name evidence="2" type="ORF">ACFFHF_07710</name>
</gene>
<accession>A0ABV6KP89</accession>
<evidence type="ECO:0000256" key="1">
    <source>
        <dbReference type="SAM" id="MobiDB-lite"/>
    </source>
</evidence>
<name>A0ABV6KP89_9BACI</name>
<feature type="region of interest" description="Disordered" evidence="1">
    <location>
        <begin position="1"/>
        <end position="22"/>
    </location>
</feature>
<organism evidence="2 3">
    <name type="scientific">Robertmurraya beringensis</name>
    <dbReference type="NCBI Taxonomy" id="641660"/>
    <lineage>
        <taxon>Bacteria</taxon>
        <taxon>Bacillati</taxon>
        <taxon>Bacillota</taxon>
        <taxon>Bacilli</taxon>
        <taxon>Bacillales</taxon>
        <taxon>Bacillaceae</taxon>
        <taxon>Robertmurraya</taxon>
    </lineage>
</organism>
<evidence type="ECO:0008006" key="4">
    <source>
        <dbReference type="Google" id="ProtNLM"/>
    </source>
</evidence>
<dbReference type="RefSeq" id="WP_162927704.1">
    <property type="nucleotide sequence ID" value="NZ_JBHLUU010000022.1"/>
</dbReference>
<evidence type="ECO:0000313" key="2">
    <source>
        <dbReference type="EMBL" id="MFC0475143.1"/>
    </source>
</evidence>
<comment type="caution">
    <text evidence="2">The sequence shown here is derived from an EMBL/GenBank/DDBJ whole genome shotgun (WGS) entry which is preliminary data.</text>
</comment>
<evidence type="ECO:0000313" key="3">
    <source>
        <dbReference type="Proteomes" id="UP001589738"/>
    </source>
</evidence>
<dbReference type="EMBL" id="JBHLUU010000022">
    <property type="protein sequence ID" value="MFC0475143.1"/>
    <property type="molecule type" value="Genomic_DNA"/>
</dbReference>
<keyword evidence="3" id="KW-1185">Reference proteome</keyword>
<dbReference type="Proteomes" id="UP001589738">
    <property type="component" value="Unassembled WGS sequence"/>
</dbReference>